<sequence>CIIGAKTDPTARNTLSLENVFVSGGTLADRIAALILLVQHSPVHNLKHLDALVNMASKKSRREATMTIDSLKELFIQDLLPNRKLIDLSSRPLGAIEKACNDGSEGDKLLLLYYFESELKKRYASFAHALLAWSHDTVEVTRIQACHVLVDLLIAKPEQEQFLLSTLVNKFGDSSVKVSTQVRHVLNRLLYTHPNMTAVVVNEVEKVLFRFERLRCICRQNIDIKTQFYCLCFLNQIILDPHNMEVARKLLDIYFTLFKLLVAVVEIDNRILGNLLIGINKAFGIVKGNYDGVDEHIDMLYKIAAISKFSTSLEALMLLFQVLKHSVGMNDRFYRSLYKKLLDPALVFGTKSYGFFFHLMYLALKNDPIEIRVRAFIKRLLQVCLHCPPTVICSTMLMISEIAKERKEVFSWRDEIQINSDLLADDEERFVDTHGADSDHESMISGSVSKENRQPSTWVHKQNPSSTETKLDHYDPLHREPMHCGVQYSQEVEFEQLLKHFHPSAMLFARSEESMNYPGNPLEDFSLAHFLERFVFKNPKTLVTDTTANASKPHIFKRKSYDPWGVKRLAVTSDQYAQQPAESIPADEKFIHK</sequence>
<dbReference type="PANTHER" id="PTHR12048">
    <property type="entry name" value="CCAAT-BINDING FACTOR-RELATED"/>
    <property type="match status" value="1"/>
</dbReference>
<dbReference type="SUPFAM" id="SSF48371">
    <property type="entry name" value="ARM repeat"/>
    <property type="match status" value="1"/>
</dbReference>
<protein>
    <submittedName>
        <fullName evidence="6">CBF domain-containing protein</fullName>
    </submittedName>
</protein>
<dbReference type="InterPro" id="IPR040155">
    <property type="entry name" value="CEBPZ/Mak21-like"/>
</dbReference>
<evidence type="ECO:0000313" key="4">
    <source>
        <dbReference type="EMBL" id="VDP04374.1"/>
    </source>
</evidence>
<evidence type="ECO:0000313" key="6">
    <source>
        <dbReference type="WBParaSite" id="SBAD_0000463201-mRNA-1"/>
    </source>
</evidence>
<dbReference type="GO" id="GO:0005634">
    <property type="term" value="C:nucleus"/>
    <property type="evidence" value="ECO:0007669"/>
    <property type="project" value="TreeGrafter"/>
</dbReference>
<dbReference type="EMBL" id="UZAM01008320">
    <property type="protein sequence ID" value="VDP04374.1"/>
    <property type="molecule type" value="Genomic_DNA"/>
</dbReference>
<dbReference type="Proteomes" id="UP000270296">
    <property type="component" value="Unassembled WGS sequence"/>
</dbReference>
<name>A0A183ILE5_9BILA</name>
<dbReference type="Pfam" id="PF03914">
    <property type="entry name" value="CBF"/>
    <property type="match status" value="1"/>
</dbReference>
<dbReference type="OrthoDB" id="28947at2759"/>
<accession>A0A183ILE5</accession>
<feature type="compositionally biased region" description="Polar residues" evidence="2">
    <location>
        <begin position="444"/>
        <end position="468"/>
    </location>
</feature>
<feature type="region of interest" description="Disordered" evidence="2">
    <location>
        <begin position="441"/>
        <end position="468"/>
    </location>
</feature>
<evidence type="ECO:0000259" key="3">
    <source>
        <dbReference type="Pfam" id="PF03914"/>
    </source>
</evidence>
<organism evidence="6">
    <name type="scientific">Soboliphyme baturini</name>
    <dbReference type="NCBI Taxonomy" id="241478"/>
    <lineage>
        <taxon>Eukaryota</taxon>
        <taxon>Metazoa</taxon>
        <taxon>Ecdysozoa</taxon>
        <taxon>Nematoda</taxon>
        <taxon>Enoplea</taxon>
        <taxon>Dorylaimia</taxon>
        <taxon>Dioctophymatida</taxon>
        <taxon>Dioctophymatoidea</taxon>
        <taxon>Soboliphymatidae</taxon>
        <taxon>Soboliphyme</taxon>
    </lineage>
</organism>
<evidence type="ECO:0000256" key="2">
    <source>
        <dbReference type="SAM" id="MobiDB-lite"/>
    </source>
</evidence>
<evidence type="ECO:0000256" key="1">
    <source>
        <dbReference type="ARBA" id="ARBA00007797"/>
    </source>
</evidence>
<dbReference type="PANTHER" id="PTHR12048:SF0">
    <property type="entry name" value="CCAAT_ENHANCER-BINDING PROTEIN ZETA"/>
    <property type="match status" value="1"/>
</dbReference>
<comment type="similarity">
    <text evidence="1">Belongs to the CBF/MAK21 family.</text>
</comment>
<feature type="domain" description="CCAAT-binding factor" evidence="3">
    <location>
        <begin position="312"/>
        <end position="509"/>
    </location>
</feature>
<evidence type="ECO:0000313" key="5">
    <source>
        <dbReference type="Proteomes" id="UP000270296"/>
    </source>
</evidence>
<reference evidence="6" key="1">
    <citation type="submission" date="2016-06" db="UniProtKB">
        <authorList>
            <consortium name="WormBaseParasite"/>
        </authorList>
    </citation>
    <scope>IDENTIFICATION</scope>
</reference>
<dbReference type="InterPro" id="IPR016024">
    <property type="entry name" value="ARM-type_fold"/>
</dbReference>
<dbReference type="AlphaFoldDB" id="A0A183ILE5"/>
<reference evidence="4 5" key="2">
    <citation type="submission" date="2018-11" db="EMBL/GenBank/DDBJ databases">
        <authorList>
            <consortium name="Pathogen Informatics"/>
        </authorList>
    </citation>
    <scope>NUCLEOTIDE SEQUENCE [LARGE SCALE GENOMIC DNA]</scope>
</reference>
<gene>
    <name evidence="4" type="ORF">SBAD_LOCUS4441</name>
</gene>
<dbReference type="InterPro" id="IPR005612">
    <property type="entry name" value="CCAAT-binding_factor"/>
</dbReference>
<proteinExistence type="inferred from homology"/>
<keyword evidence="5" id="KW-1185">Reference proteome</keyword>
<dbReference type="WBParaSite" id="SBAD_0000463201-mRNA-1">
    <property type="protein sequence ID" value="SBAD_0000463201-mRNA-1"/>
    <property type="gene ID" value="SBAD_0000463201"/>
</dbReference>